<accession>A0AAV2HVH6</accession>
<dbReference type="AlphaFoldDB" id="A0AAV2HVH6"/>
<feature type="compositionally biased region" description="Basic and acidic residues" evidence="1">
    <location>
        <begin position="26"/>
        <end position="41"/>
    </location>
</feature>
<gene>
    <name evidence="2" type="ORF">GSLYS_00011927001</name>
</gene>
<feature type="compositionally biased region" description="Polar residues" evidence="1">
    <location>
        <begin position="167"/>
        <end position="193"/>
    </location>
</feature>
<feature type="compositionally biased region" description="Low complexity" evidence="1">
    <location>
        <begin position="45"/>
        <end position="59"/>
    </location>
</feature>
<reference evidence="2 3" key="1">
    <citation type="submission" date="2024-04" db="EMBL/GenBank/DDBJ databases">
        <authorList>
            <consortium name="Genoscope - CEA"/>
            <person name="William W."/>
        </authorList>
    </citation>
    <scope>NUCLEOTIDE SEQUENCE [LARGE SCALE GENOMIC DNA]</scope>
</reference>
<comment type="caution">
    <text evidence="2">The sequence shown here is derived from an EMBL/GenBank/DDBJ whole genome shotgun (WGS) entry which is preliminary data.</text>
</comment>
<dbReference type="EMBL" id="CAXITT010000285">
    <property type="protein sequence ID" value="CAL1538106.1"/>
    <property type="molecule type" value="Genomic_DNA"/>
</dbReference>
<feature type="region of interest" description="Disordered" evidence="1">
    <location>
        <begin position="1"/>
        <end position="231"/>
    </location>
</feature>
<feature type="compositionally biased region" description="Polar residues" evidence="1">
    <location>
        <begin position="1"/>
        <end position="18"/>
    </location>
</feature>
<organism evidence="2 3">
    <name type="scientific">Lymnaea stagnalis</name>
    <name type="common">Great pond snail</name>
    <name type="synonym">Helix stagnalis</name>
    <dbReference type="NCBI Taxonomy" id="6523"/>
    <lineage>
        <taxon>Eukaryota</taxon>
        <taxon>Metazoa</taxon>
        <taxon>Spiralia</taxon>
        <taxon>Lophotrochozoa</taxon>
        <taxon>Mollusca</taxon>
        <taxon>Gastropoda</taxon>
        <taxon>Heterobranchia</taxon>
        <taxon>Euthyneura</taxon>
        <taxon>Panpulmonata</taxon>
        <taxon>Hygrophila</taxon>
        <taxon>Lymnaeoidea</taxon>
        <taxon>Lymnaeidae</taxon>
        <taxon>Lymnaea</taxon>
    </lineage>
</organism>
<proteinExistence type="predicted"/>
<feature type="region of interest" description="Disordered" evidence="1">
    <location>
        <begin position="582"/>
        <end position="621"/>
    </location>
</feature>
<evidence type="ECO:0000256" key="1">
    <source>
        <dbReference type="SAM" id="MobiDB-lite"/>
    </source>
</evidence>
<feature type="region of interest" description="Disordered" evidence="1">
    <location>
        <begin position="942"/>
        <end position="980"/>
    </location>
</feature>
<feature type="compositionally biased region" description="Polar residues" evidence="1">
    <location>
        <begin position="591"/>
        <end position="621"/>
    </location>
</feature>
<evidence type="ECO:0000313" key="3">
    <source>
        <dbReference type="Proteomes" id="UP001497497"/>
    </source>
</evidence>
<feature type="compositionally biased region" description="Polar residues" evidence="1">
    <location>
        <begin position="372"/>
        <end position="388"/>
    </location>
</feature>
<feature type="non-terminal residue" evidence="2">
    <location>
        <position position="1002"/>
    </location>
</feature>
<name>A0AAV2HVH6_LYMST</name>
<feature type="region of interest" description="Disordered" evidence="1">
    <location>
        <begin position="303"/>
        <end position="359"/>
    </location>
</feature>
<feature type="compositionally biased region" description="Polar residues" evidence="1">
    <location>
        <begin position="138"/>
        <end position="148"/>
    </location>
</feature>
<feature type="non-terminal residue" evidence="2">
    <location>
        <position position="1"/>
    </location>
</feature>
<feature type="compositionally biased region" description="Polar residues" evidence="1">
    <location>
        <begin position="79"/>
        <end position="97"/>
    </location>
</feature>
<feature type="compositionally biased region" description="Polar residues" evidence="1">
    <location>
        <begin position="338"/>
        <end position="359"/>
    </location>
</feature>
<sequence length="1002" mass="108493">GQLTSGQRFAFPQTQQTGRGPRVLRISREDMLRLQREEAMKQRQRQQQQDDGSQQERFQGQSTAGQQQQQQQPGILANSRLTGSRVAGSSRQPSNLQLARVDPSGRLIPLTPAEREEFLRKGGKIVGQVRPRSDLNRGQRQPQDQSLQVKPVPANPLGGFRDDSVMPRNQMTNSNRNGNENNQLRSDGFNSRFPQPEAKYPMRGNRQQEEQRRQQEEQRRQQEEQRRQQEEQRRQQEERERLIQREKEEELLHQKLIQKKWDDQLKLQRLQEEKDRQQKLLEKRILEQHQILQEQQKQIEQRQQLQATTTSRTGPSVISTQETGPPAISAQKIGPPVISTQEAGPPTISTQKTGPRSISTEGTVPIVISTQQMQRNAKTEEVSTSGRQPTSLSSTSAPLLDSVLASLVSVTHPNVILAGLPLATTDVPILMTSDPVLEFIKPTNQTVVGPPVAESGLAKKERIYQLAELLGFKPIDLLNLVAEMEANKNALSGQMTQTPVNQTAQQPLPSTQMPALEPVTGAIEPGHDTVTGAGDPGRDTVIGRTNKINVTILVGMKNAATTDTPSTPLPTMDHSLTYGVSSPTTVSGTTNHPAQPSFNNQPTVAGTSTTVTPVNSGPSNGELTSDVIFPVTSVTEHATSDNVTSHEAKINELIKQMAVDMLMSRILQSKTTQSSTGFDSQLANELVRLLGGSPIVASTAQVQLVAVDVTTVGPSSTKPQISVVNATPQVVHENIGSGTIPEASTSRNVEATTQIITTNSTVAAGVDPVIMNANNQLASLAQNVIETLLAQTASGALRQDDPLIRAAQALLGEIKELTKNSSSLLNGTRTVLSNMTLDLNSQATASTTDMTTNQSNATLNDTALNATLNDTAVNGQDFNLTSMNFSLALDTYNSTTDNTTTAMETTTTAVPVTEATEAVPTPPPPPPGMPHLFEALPGMANNEVQPTTQGFQPRNNTTSSEGSSPPAVVASSTASSLVQDPKHSLIKSLAHFYGVSLDEADA</sequence>
<protein>
    <submittedName>
        <fullName evidence="2">Uncharacterized protein</fullName>
    </submittedName>
</protein>
<feature type="region of interest" description="Disordered" evidence="1">
    <location>
        <begin position="372"/>
        <end position="395"/>
    </location>
</feature>
<evidence type="ECO:0000313" key="2">
    <source>
        <dbReference type="EMBL" id="CAL1538106.1"/>
    </source>
</evidence>
<feature type="compositionally biased region" description="Basic and acidic residues" evidence="1">
    <location>
        <begin position="206"/>
        <end position="231"/>
    </location>
</feature>
<feature type="compositionally biased region" description="Low complexity" evidence="1">
    <location>
        <begin position="959"/>
        <end position="976"/>
    </location>
</feature>
<dbReference type="Proteomes" id="UP001497497">
    <property type="component" value="Unassembled WGS sequence"/>
</dbReference>
<keyword evidence="3" id="KW-1185">Reference proteome</keyword>
<feature type="compositionally biased region" description="Polar residues" evidence="1">
    <location>
        <begin position="307"/>
        <end position="323"/>
    </location>
</feature>
<feature type="compositionally biased region" description="Polar residues" evidence="1">
    <location>
        <begin position="942"/>
        <end position="958"/>
    </location>
</feature>